<accession>A0ABT9XKR1</accession>
<name>A0ABT9XKR1_9BACL</name>
<organism evidence="1 2">
    <name type="scientific">Alicyclobacillus cycloheptanicus</name>
    <dbReference type="NCBI Taxonomy" id="1457"/>
    <lineage>
        <taxon>Bacteria</taxon>
        <taxon>Bacillati</taxon>
        <taxon>Bacillota</taxon>
        <taxon>Bacilli</taxon>
        <taxon>Bacillales</taxon>
        <taxon>Alicyclobacillaceae</taxon>
        <taxon>Alicyclobacillus</taxon>
    </lineage>
</organism>
<evidence type="ECO:0000313" key="2">
    <source>
        <dbReference type="Proteomes" id="UP001232973"/>
    </source>
</evidence>
<sequence>MLGCLTTFAAFMGSIMSLAYLLAGTASTNSNLLMGEVF</sequence>
<dbReference type="EMBL" id="JAUSTP010000017">
    <property type="protein sequence ID" value="MDQ0190368.1"/>
    <property type="molecule type" value="Genomic_DNA"/>
</dbReference>
<keyword evidence="2" id="KW-1185">Reference proteome</keyword>
<evidence type="ECO:0000313" key="1">
    <source>
        <dbReference type="EMBL" id="MDQ0190368.1"/>
    </source>
</evidence>
<comment type="caution">
    <text evidence="1">The sequence shown here is derived from an EMBL/GenBank/DDBJ whole genome shotgun (WGS) entry which is preliminary data.</text>
</comment>
<reference evidence="1 2" key="1">
    <citation type="submission" date="2023-07" db="EMBL/GenBank/DDBJ databases">
        <title>Genomic Encyclopedia of Type Strains, Phase IV (KMG-IV): sequencing the most valuable type-strain genomes for metagenomic binning, comparative biology and taxonomic classification.</title>
        <authorList>
            <person name="Goeker M."/>
        </authorList>
    </citation>
    <scope>NUCLEOTIDE SEQUENCE [LARGE SCALE GENOMIC DNA]</scope>
    <source>
        <strain evidence="1 2">DSM 4006</strain>
    </source>
</reference>
<gene>
    <name evidence="1" type="ORF">J2S03_002232</name>
</gene>
<proteinExistence type="predicted"/>
<protein>
    <submittedName>
        <fullName evidence="1">Uncharacterized protein</fullName>
    </submittedName>
</protein>
<dbReference type="Proteomes" id="UP001232973">
    <property type="component" value="Unassembled WGS sequence"/>
</dbReference>